<feature type="transmembrane region" description="Helical" evidence="1">
    <location>
        <begin position="354"/>
        <end position="372"/>
    </location>
</feature>
<dbReference type="GO" id="GO:0006171">
    <property type="term" value="P:cAMP biosynthetic process"/>
    <property type="evidence" value="ECO:0007669"/>
    <property type="project" value="TreeGrafter"/>
</dbReference>
<gene>
    <name evidence="3" type="ORF">DSYM_26820</name>
</gene>
<dbReference type="InterPro" id="IPR029787">
    <property type="entry name" value="Nucleotide_cyclase"/>
</dbReference>
<dbReference type="Proteomes" id="UP000662914">
    <property type="component" value="Chromosome"/>
</dbReference>
<sequence>MAVSQSSQNGPRTALLRSGFALALLVMLAMHFSAPARLLELNWLDLQFRLLREHAPLPVSQDVAVVGIDDATVRGMNLPLATMHAELGRFMEAMAIARPRAVGLDVTLPQSSYDGLKPGLDAALLRGMLRLRSVAPLVLGITIDAAGAPRPVHQPFLTVAGREGVGYVLVKLDEDGAIRRFDERLGEGGAMVPTLAGQLARRLGVPVEYGLVQFALGPDFGYVPLHEVLALQAAGDAAGLARRFGGKVVILGNVFPYEDQLKLPVRLAGWDKDRETTHGVLIHAQQMRSLIAGRIVQPVGEGIALLLVCAATLAWWLRPGAISTLAAAAAAAGALGLELLLLRRGVHVPLAWPVLALLLAAVSRAALEAWFATREKRWLRAAFAGFVSPAVLGEILSGNLQPQLGGERREICLLFSDIRGFTTLSESLPPEDVTRLLDRYFSRMVAAIHAHGGTLDKFMGDGIMAFFGAPQVRENACDDAFAAARSMLAALAEFNAELAAEGRPPLAIGIGLNFGAAVVGYIGAADRHEYTAIGDAVNAASRIEGLTKEAGYPLLASRAVVERLADSGDFVPLGERAVKGRAAVEVYGWRPAPHSAD</sequence>
<dbReference type="InterPro" id="IPR001054">
    <property type="entry name" value="A/G_cyclase"/>
</dbReference>
<evidence type="ECO:0000259" key="2">
    <source>
        <dbReference type="PROSITE" id="PS50125"/>
    </source>
</evidence>
<dbReference type="InterPro" id="IPR007890">
    <property type="entry name" value="CHASE2"/>
</dbReference>
<evidence type="ECO:0000256" key="1">
    <source>
        <dbReference type="SAM" id="Phobius"/>
    </source>
</evidence>
<dbReference type="SMART" id="SM00044">
    <property type="entry name" value="CYCc"/>
    <property type="match status" value="1"/>
</dbReference>
<dbReference type="GO" id="GO:0035556">
    <property type="term" value="P:intracellular signal transduction"/>
    <property type="evidence" value="ECO:0007669"/>
    <property type="project" value="InterPro"/>
</dbReference>
<name>A0A809R311_9PROT</name>
<dbReference type="PANTHER" id="PTHR43081">
    <property type="entry name" value="ADENYLATE CYCLASE, TERMINAL-DIFFERENTIATION SPECIFIC-RELATED"/>
    <property type="match status" value="1"/>
</dbReference>
<dbReference type="SMART" id="SM01080">
    <property type="entry name" value="CHASE2"/>
    <property type="match status" value="1"/>
</dbReference>
<reference evidence="3" key="1">
    <citation type="journal article" name="DNA Res.">
        <title>The physiological potential of anammox bacteria as revealed by their core genome structure.</title>
        <authorList>
            <person name="Okubo T."/>
            <person name="Toyoda A."/>
            <person name="Fukuhara K."/>
            <person name="Uchiyama I."/>
            <person name="Harigaya Y."/>
            <person name="Kuroiwa M."/>
            <person name="Suzuki T."/>
            <person name="Murakami Y."/>
            <person name="Suwa Y."/>
            <person name="Takami H."/>
        </authorList>
    </citation>
    <scope>NUCLEOTIDE SEQUENCE</scope>
    <source>
        <strain evidence="3">317325-3</strain>
    </source>
</reference>
<organism evidence="3 4">
    <name type="scientific">Candidatus Desulfobacillus denitrificans</name>
    <dbReference type="NCBI Taxonomy" id="2608985"/>
    <lineage>
        <taxon>Bacteria</taxon>
        <taxon>Pseudomonadati</taxon>
        <taxon>Pseudomonadota</taxon>
        <taxon>Betaproteobacteria</taxon>
        <taxon>Candidatus Desulfobacillus</taxon>
    </lineage>
</organism>
<feature type="transmembrane region" description="Helical" evidence="1">
    <location>
        <begin position="295"/>
        <end position="316"/>
    </location>
</feature>
<dbReference type="GO" id="GO:0004016">
    <property type="term" value="F:adenylate cyclase activity"/>
    <property type="evidence" value="ECO:0007669"/>
    <property type="project" value="UniProtKB-ARBA"/>
</dbReference>
<feature type="transmembrane region" description="Helical" evidence="1">
    <location>
        <begin position="20"/>
        <end position="39"/>
    </location>
</feature>
<keyword evidence="1" id="KW-0472">Membrane</keyword>
<feature type="transmembrane region" description="Helical" evidence="1">
    <location>
        <begin position="322"/>
        <end position="342"/>
    </location>
</feature>
<keyword evidence="1" id="KW-1133">Transmembrane helix</keyword>
<dbReference type="PANTHER" id="PTHR43081:SF1">
    <property type="entry name" value="ADENYLATE CYCLASE, TERMINAL-DIFFERENTIATION SPECIFIC"/>
    <property type="match status" value="1"/>
</dbReference>
<dbReference type="Pfam" id="PF05226">
    <property type="entry name" value="CHASE2"/>
    <property type="match status" value="1"/>
</dbReference>
<evidence type="ECO:0000313" key="3">
    <source>
        <dbReference type="EMBL" id="BBO21983.1"/>
    </source>
</evidence>
<dbReference type="InterPro" id="IPR050697">
    <property type="entry name" value="Adenylyl/Guanylyl_Cyclase_3/4"/>
</dbReference>
<keyword evidence="1" id="KW-0812">Transmembrane</keyword>
<feature type="domain" description="Guanylate cyclase" evidence="2">
    <location>
        <begin position="412"/>
        <end position="544"/>
    </location>
</feature>
<dbReference type="Pfam" id="PF00211">
    <property type="entry name" value="Guanylate_cyc"/>
    <property type="match status" value="1"/>
</dbReference>
<protein>
    <submittedName>
        <fullName evidence="3">Adenylate cyclase, class 3</fullName>
    </submittedName>
</protein>
<dbReference type="PROSITE" id="PS50125">
    <property type="entry name" value="GUANYLATE_CYCLASE_2"/>
    <property type="match status" value="1"/>
</dbReference>
<evidence type="ECO:0000313" key="4">
    <source>
        <dbReference type="Proteomes" id="UP000662914"/>
    </source>
</evidence>
<dbReference type="Gene3D" id="3.30.70.1230">
    <property type="entry name" value="Nucleotide cyclase"/>
    <property type="match status" value="1"/>
</dbReference>
<accession>A0A809R311</accession>
<dbReference type="CDD" id="cd07302">
    <property type="entry name" value="CHD"/>
    <property type="match status" value="1"/>
</dbReference>
<dbReference type="AlphaFoldDB" id="A0A809R311"/>
<dbReference type="SUPFAM" id="SSF55073">
    <property type="entry name" value="Nucleotide cyclase"/>
    <property type="match status" value="1"/>
</dbReference>
<dbReference type="KEGG" id="ddz:DSYM_26820"/>
<proteinExistence type="predicted"/>
<dbReference type="EMBL" id="AP021857">
    <property type="protein sequence ID" value="BBO21983.1"/>
    <property type="molecule type" value="Genomic_DNA"/>
</dbReference>